<keyword evidence="3" id="KW-1185">Reference proteome</keyword>
<dbReference type="Gramene" id="KQL05036">
    <property type="protein sequence ID" value="KQL05036"/>
    <property type="gene ID" value="SETIT_004244mg"/>
</dbReference>
<dbReference type="AlphaFoldDB" id="K3XQQ7"/>
<evidence type="ECO:0000256" key="1">
    <source>
        <dbReference type="SAM" id="MobiDB-lite"/>
    </source>
</evidence>
<accession>K3XQQ7</accession>
<feature type="compositionally biased region" description="Pro residues" evidence="1">
    <location>
        <begin position="16"/>
        <end position="25"/>
    </location>
</feature>
<dbReference type="InParanoid" id="K3XQQ7"/>
<dbReference type="Proteomes" id="UP000004995">
    <property type="component" value="Unassembled WGS sequence"/>
</dbReference>
<evidence type="ECO:0000313" key="3">
    <source>
        <dbReference type="Proteomes" id="UP000004995"/>
    </source>
</evidence>
<sequence>MTQTTQVQLTKGRFPSIPPSFPPQPQANSCRSHPALPPPPPPDHMANFPGNPMLYVPMGQHVEHGWLCLTHSWRGLLLDASLIPFGHGNSIVQNHDEARNFRACPYIRQCWIMFLAFPLDYQTLDFIEAAVASFGRLLHWFEGPTKSRILIQCLVLTPDRVPCSVVVSQGTTLGNGRSWSVPVLILGGHFPDAFLADEDPVPAGGNSHPGHGGVNIHHNNVATTEEELAPHNQNEMQNNKNGEGWPLNQNAMQNNDNDGDWLAWPPIEEVDNNVVEVPHHLDQPQDSISFDQSGMTAKYLRANGPDIIIKVEDICNYMNESSSSGDSSSALVE</sequence>
<evidence type="ECO:0000313" key="2">
    <source>
        <dbReference type="EnsemblPlants" id="KQL05036"/>
    </source>
</evidence>
<dbReference type="OMA" id="PPDHMAN"/>
<dbReference type="EMBL" id="AGNK02002961">
    <property type="status" value="NOT_ANNOTATED_CDS"/>
    <property type="molecule type" value="Genomic_DNA"/>
</dbReference>
<protein>
    <recommendedName>
        <fullName evidence="4">DUF4283 domain-containing protein</fullName>
    </recommendedName>
</protein>
<dbReference type="PANTHER" id="PTHR33075">
    <property type="entry name" value="OS02G0499800 PROTEIN"/>
    <property type="match status" value="1"/>
</dbReference>
<dbReference type="FunCoup" id="K3XQQ7">
    <property type="interactions" value="1318"/>
</dbReference>
<reference evidence="3" key="1">
    <citation type="journal article" date="2012" name="Nat. Biotechnol.">
        <title>Reference genome sequence of the model plant Setaria.</title>
        <authorList>
            <person name="Bennetzen J.L."/>
            <person name="Schmutz J."/>
            <person name="Wang H."/>
            <person name="Percifield R."/>
            <person name="Hawkins J."/>
            <person name="Pontaroli A.C."/>
            <person name="Estep M."/>
            <person name="Feng L."/>
            <person name="Vaughn J.N."/>
            <person name="Grimwood J."/>
            <person name="Jenkins J."/>
            <person name="Barry K."/>
            <person name="Lindquist E."/>
            <person name="Hellsten U."/>
            <person name="Deshpande S."/>
            <person name="Wang X."/>
            <person name="Wu X."/>
            <person name="Mitros T."/>
            <person name="Triplett J."/>
            <person name="Yang X."/>
            <person name="Ye C.Y."/>
            <person name="Mauro-Herrera M."/>
            <person name="Wang L."/>
            <person name="Li P."/>
            <person name="Sharma M."/>
            <person name="Sharma R."/>
            <person name="Ronald P.C."/>
            <person name="Panaud O."/>
            <person name="Kellogg E.A."/>
            <person name="Brutnell T.P."/>
            <person name="Doust A.N."/>
            <person name="Tuskan G.A."/>
            <person name="Rokhsar D."/>
            <person name="Devos K.M."/>
        </authorList>
    </citation>
    <scope>NUCLEOTIDE SEQUENCE [LARGE SCALE GENOMIC DNA]</scope>
    <source>
        <strain evidence="3">cv. Yugu1</strain>
    </source>
</reference>
<proteinExistence type="predicted"/>
<dbReference type="HOGENOM" id="CLU_835736_0_0_1"/>
<dbReference type="EnsemblPlants" id="KQL05036">
    <property type="protein sequence ID" value="KQL05036"/>
    <property type="gene ID" value="SETIT_004244mg"/>
</dbReference>
<feature type="region of interest" description="Disordered" evidence="1">
    <location>
        <begin position="1"/>
        <end position="44"/>
    </location>
</feature>
<dbReference type="PANTHER" id="PTHR33075:SF7">
    <property type="entry name" value="OS02G0303350 PROTEIN"/>
    <property type="match status" value="1"/>
</dbReference>
<evidence type="ECO:0008006" key="4">
    <source>
        <dbReference type="Google" id="ProtNLM"/>
    </source>
</evidence>
<organism evidence="2 3">
    <name type="scientific">Setaria italica</name>
    <name type="common">Foxtail millet</name>
    <name type="synonym">Panicum italicum</name>
    <dbReference type="NCBI Taxonomy" id="4555"/>
    <lineage>
        <taxon>Eukaryota</taxon>
        <taxon>Viridiplantae</taxon>
        <taxon>Streptophyta</taxon>
        <taxon>Embryophyta</taxon>
        <taxon>Tracheophyta</taxon>
        <taxon>Spermatophyta</taxon>
        <taxon>Magnoliopsida</taxon>
        <taxon>Liliopsida</taxon>
        <taxon>Poales</taxon>
        <taxon>Poaceae</taxon>
        <taxon>PACMAD clade</taxon>
        <taxon>Panicoideae</taxon>
        <taxon>Panicodae</taxon>
        <taxon>Paniceae</taxon>
        <taxon>Cenchrinae</taxon>
        <taxon>Setaria</taxon>
    </lineage>
</organism>
<name>K3XQQ7_SETIT</name>
<reference evidence="2" key="2">
    <citation type="submission" date="2018-08" db="UniProtKB">
        <authorList>
            <consortium name="EnsemblPlants"/>
        </authorList>
    </citation>
    <scope>IDENTIFICATION</scope>
    <source>
        <strain evidence="2">Yugu1</strain>
    </source>
</reference>